<comment type="caution">
    <text evidence="2">The sequence shown here is derived from an EMBL/GenBank/DDBJ whole genome shotgun (WGS) entry which is preliminary data.</text>
</comment>
<reference evidence="2" key="1">
    <citation type="journal article" date="2023" name="Mol. Phylogenet. Evol.">
        <title>Genome-scale phylogeny and comparative genomics of the fungal order Sordariales.</title>
        <authorList>
            <person name="Hensen N."/>
            <person name="Bonometti L."/>
            <person name="Westerberg I."/>
            <person name="Brannstrom I.O."/>
            <person name="Guillou S."/>
            <person name="Cros-Aarteil S."/>
            <person name="Calhoun S."/>
            <person name="Haridas S."/>
            <person name="Kuo A."/>
            <person name="Mondo S."/>
            <person name="Pangilinan J."/>
            <person name="Riley R."/>
            <person name="LaButti K."/>
            <person name="Andreopoulos B."/>
            <person name="Lipzen A."/>
            <person name="Chen C."/>
            <person name="Yan M."/>
            <person name="Daum C."/>
            <person name="Ng V."/>
            <person name="Clum A."/>
            <person name="Steindorff A."/>
            <person name="Ohm R.A."/>
            <person name="Martin F."/>
            <person name="Silar P."/>
            <person name="Natvig D.O."/>
            <person name="Lalanne C."/>
            <person name="Gautier V."/>
            <person name="Ament-Velasquez S.L."/>
            <person name="Kruys A."/>
            <person name="Hutchinson M.I."/>
            <person name="Powell A.J."/>
            <person name="Barry K."/>
            <person name="Miller A.N."/>
            <person name="Grigoriev I.V."/>
            <person name="Debuchy R."/>
            <person name="Gladieux P."/>
            <person name="Hiltunen Thoren M."/>
            <person name="Johannesson H."/>
        </authorList>
    </citation>
    <scope>NUCLEOTIDE SEQUENCE</scope>
    <source>
        <strain evidence="2">CBS 958.72</strain>
    </source>
</reference>
<evidence type="ECO:0000259" key="1">
    <source>
        <dbReference type="SMART" id="SM00490"/>
    </source>
</evidence>
<organism evidence="2 3">
    <name type="scientific">Lasiosphaeria ovina</name>
    <dbReference type="NCBI Taxonomy" id="92902"/>
    <lineage>
        <taxon>Eukaryota</taxon>
        <taxon>Fungi</taxon>
        <taxon>Dikarya</taxon>
        <taxon>Ascomycota</taxon>
        <taxon>Pezizomycotina</taxon>
        <taxon>Sordariomycetes</taxon>
        <taxon>Sordariomycetidae</taxon>
        <taxon>Sordariales</taxon>
        <taxon>Lasiosphaeriaceae</taxon>
        <taxon>Lasiosphaeria</taxon>
    </lineage>
</organism>
<evidence type="ECO:0000313" key="2">
    <source>
        <dbReference type="EMBL" id="KAK3371852.1"/>
    </source>
</evidence>
<dbReference type="InterPro" id="IPR001650">
    <property type="entry name" value="Helicase_C-like"/>
</dbReference>
<dbReference type="Gene3D" id="3.40.50.300">
    <property type="entry name" value="P-loop containing nucleotide triphosphate hydrolases"/>
    <property type="match status" value="1"/>
</dbReference>
<dbReference type="SUPFAM" id="SSF52540">
    <property type="entry name" value="P-loop containing nucleoside triphosphate hydrolases"/>
    <property type="match status" value="1"/>
</dbReference>
<gene>
    <name evidence="2" type="ORF">B0T24DRAFT_339570</name>
</gene>
<feature type="domain" description="Helicase C-terminal" evidence="1">
    <location>
        <begin position="69"/>
        <end position="161"/>
    </location>
</feature>
<proteinExistence type="predicted"/>
<dbReference type="AlphaFoldDB" id="A0AAE0K964"/>
<dbReference type="InterPro" id="IPR027417">
    <property type="entry name" value="P-loop_NTPase"/>
</dbReference>
<protein>
    <recommendedName>
        <fullName evidence="1">Helicase C-terminal domain-containing protein</fullName>
    </recommendedName>
</protein>
<dbReference type="Proteomes" id="UP001287356">
    <property type="component" value="Unassembled WGS sequence"/>
</dbReference>
<name>A0AAE0K964_9PEZI</name>
<sequence>MSRRPVIVLSKPIKLRDHKERQRKADEDDELLVDDNIDSKRKVCFRLQEERFRAWQTMRLPWRLGARAEAVAHQGDRRVLAVKSDKVPAGKRDAALQSFARRLCDEDPDEVDPDDPVVLVSTYGTMALGYDLVRATVVVNFQVPDQVCQPVQAFARAWRQGQTMACKEVWITLKNSMMDHHYLDLGNYAQRHQPHRRKRAAPQ</sequence>
<keyword evidence="3" id="KW-1185">Reference proteome</keyword>
<accession>A0AAE0K964</accession>
<dbReference type="SMART" id="SM00490">
    <property type="entry name" value="HELICc"/>
    <property type="match status" value="1"/>
</dbReference>
<dbReference type="EMBL" id="JAULSN010000005">
    <property type="protein sequence ID" value="KAK3371852.1"/>
    <property type="molecule type" value="Genomic_DNA"/>
</dbReference>
<reference evidence="2" key="2">
    <citation type="submission" date="2023-06" db="EMBL/GenBank/DDBJ databases">
        <authorList>
            <consortium name="Lawrence Berkeley National Laboratory"/>
            <person name="Haridas S."/>
            <person name="Hensen N."/>
            <person name="Bonometti L."/>
            <person name="Westerberg I."/>
            <person name="Brannstrom I.O."/>
            <person name="Guillou S."/>
            <person name="Cros-Aarteil S."/>
            <person name="Calhoun S."/>
            <person name="Kuo A."/>
            <person name="Mondo S."/>
            <person name="Pangilinan J."/>
            <person name="Riley R."/>
            <person name="Labutti K."/>
            <person name="Andreopoulos B."/>
            <person name="Lipzen A."/>
            <person name="Chen C."/>
            <person name="Yanf M."/>
            <person name="Daum C."/>
            <person name="Ng V."/>
            <person name="Clum A."/>
            <person name="Steindorff A."/>
            <person name="Ohm R."/>
            <person name="Martin F."/>
            <person name="Silar P."/>
            <person name="Natvig D."/>
            <person name="Lalanne C."/>
            <person name="Gautier V."/>
            <person name="Ament-Velasquez S.L."/>
            <person name="Kruys A."/>
            <person name="Hutchinson M.I."/>
            <person name="Powell A.J."/>
            <person name="Barry K."/>
            <person name="Miller A.N."/>
            <person name="Grigoriev I.V."/>
            <person name="Debuchy R."/>
            <person name="Gladieux P."/>
            <person name="Thoren M.H."/>
            <person name="Johannesson H."/>
        </authorList>
    </citation>
    <scope>NUCLEOTIDE SEQUENCE</scope>
    <source>
        <strain evidence="2">CBS 958.72</strain>
    </source>
</reference>
<evidence type="ECO:0000313" key="3">
    <source>
        <dbReference type="Proteomes" id="UP001287356"/>
    </source>
</evidence>